<dbReference type="Proteomes" id="UP001649230">
    <property type="component" value="Chromosome"/>
</dbReference>
<reference evidence="2 3" key="1">
    <citation type="journal article" date="2024" name="Int. J. Syst. Evol. Microbiol.">
        <title>Paenibacillus hexagrammi sp. nov., a novel bacterium isolated from the gut content of Hexagrammos agrammus.</title>
        <authorList>
            <person name="Jung H.K."/>
            <person name="Kim D.G."/>
            <person name="Zin H."/>
            <person name="Park J."/>
            <person name="Jung H."/>
            <person name="Kim Y.O."/>
            <person name="Kong H.J."/>
            <person name="Kim J.W."/>
            <person name="Kim Y.S."/>
        </authorList>
    </citation>
    <scope>NUCLEOTIDE SEQUENCE [LARGE SCALE GENOMIC DNA]</scope>
    <source>
        <strain evidence="2 3">YPD9-1</strain>
    </source>
</reference>
<dbReference type="InterPro" id="IPR021617">
    <property type="entry name" value="DUF3231"/>
</dbReference>
<accession>A0ABY3SLC5</accession>
<evidence type="ECO:0000256" key="1">
    <source>
        <dbReference type="SAM" id="Phobius"/>
    </source>
</evidence>
<keyword evidence="3" id="KW-1185">Reference proteome</keyword>
<proteinExistence type="predicted"/>
<keyword evidence="1" id="KW-0472">Membrane</keyword>
<name>A0ABY3SLC5_9BACL</name>
<keyword evidence="1" id="KW-1133">Transmembrane helix</keyword>
<evidence type="ECO:0000313" key="3">
    <source>
        <dbReference type="Proteomes" id="UP001649230"/>
    </source>
</evidence>
<dbReference type="InterPro" id="IPR012347">
    <property type="entry name" value="Ferritin-like"/>
</dbReference>
<gene>
    <name evidence="2" type="ORF">L0M14_06855</name>
</gene>
<dbReference type="EMBL" id="CP090978">
    <property type="protein sequence ID" value="UJF34867.1"/>
    <property type="molecule type" value="Genomic_DNA"/>
</dbReference>
<protein>
    <submittedName>
        <fullName evidence="2">DUF3231 family protein</fullName>
    </submittedName>
</protein>
<keyword evidence="1" id="KW-0812">Transmembrane</keyword>
<evidence type="ECO:0000313" key="2">
    <source>
        <dbReference type="EMBL" id="UJF34867.1"/>
    </source>
</evidence>
<sequence>MEQHHIRLTASEIGGLWTNYVTDSMFICIFQYFLQHVEDREIQQILEHALDLAEQHIQVITKIFHEEGHAIPLGFTEGDVHVSAPRLFSDEFFLFFTKQMAKGALVTYGGILALTFRKDIREHFMSCLSSTMELFNEATDLLMSKGLEVKSPYIPYIEQVDMVEKQHFLAGWFGDQRPLTAMEITNLYTNIQTNHLGRTLVTAFGQVAQHEDVRSYMRRGKELASKHLEVLGKFLAESDLPIPMTWDASVLPESKAPFSDKIMMFMISLMSASGIGNYGFAISASPRRDIASTYSRLFAETALFAEDGANIEIKHAWMEKPPQAANRAALMK</sequence>
<dbReference type="Pfam" id="PF11553">
    <property type="entry name" value="DUF3231"/>
    <property type="match status" value="2"/>
</dbReference>
<organism evidence="2 3">
    <name type="scientific">Paenibacillus hexagrammi</name>
    <dbReference type="NCBI Taxonomy" id="2908839"/>
    <lineage>
        <taxon>Bacteria</taxon>
        <taxon>Bacillati</taxon>
        <taxon>Bacillota</taxon>
        <taxon>Bacilli</taxon>
        <taxon>Bacillales</taxon>
        <taxon>Paenibacillaceae</taxon>
        <taxon>Paenibacillus</taxon>
    </lineage>
</organism>
<dbReference type="Gene3D" id="1.20.1260.10">
    <property type="match status" value="2"/>
</dbReference>
<dbReference type="RefSeq" id="WP_235121440.1">
    <property type="nucleotide sequence ID" value="NZ_CP090978.1"/>
</dbReference>
<feature type="transmembrane region" description="Helical" evidence="1">
    <location>
        <begin position="262"/>
        <end position="280"/>
    </location>
</feature>